<dbReference type="STRING" id="758825.SAMN02982985_00927"/>
<dbReference type="InterPro" id="IPR017847">
    <property type="entry name" value="T6SS_RhsGE_Vgr_subset"/>
</dbReference>
<dbReference type="Pfam" id="PF13296">
    <property type="entry name" value="T6SS_Vgr"/>
    <property type="match status" value="1"/>
</dbReference>
<proteinExistence type="inferred from homology"/>
<dbReference type="SUPFAM" id="SSF69255">
    <property type="entry name" value="gp5 N-terminal domain-like"/>
    <property type="match status" value="1"/>
</dbReference>
<dbReference type="NCBIfam" id="TIGR01646">
    <property type="entry name" value="vgr_GE"/>
    <property type="match status" value="1"/>
</dbReference>
<dbReference type="EMBL" id="FOTW01000006">
    <property type="protein sequence ID" value="SFL64272.1"/>
    <property type="molecule type" value="Genomic_DNA"/>
</dbReference>
<reference evidence="6 7" key="1">
    <citation type="submission" date="2016-10" db="EMBL/GenBank/DDBJ databases">
        <authorList>
            <person name="de Groot N.N."/>
        </authorList>
    </citation>
    <scope>NUCLEOTIDE SEQUENCE [LARGE SCALE GENOMIC DNA]</scope>
    <source>
        <strain evidence="6 7">ATCC 43154</strain>
    </source>
</reference>
<dbReference type="Pfam" id="PF04717">
    <property type="entry name" value="Phage_base_V"/>
    <property type="match status" value="1"/>
</dbReference>
<feature type="domain" description="DUF2345" evidence="4">
    <location>
        <begin position="719"/>
        <end position="857"/>
    </location>
</feature>
<dbReference type="Proteomes" id="UP000199470">
    <property type="component" value="Unassembled WGS sequence"/>
</dbReference>
<evidence type="ECO:0000259" key="5">
    <source>
        <dbReference type="Pfam" id="PF13296"/>
    </source>
</evidence>
<feature type="compositionally biased region" description="Polar residues" evidence="2">
    <location>
        <begin position="898"/>
        <end position="921"/>
    </location>
</feature>
<evidence type="ECO:0000259" key="3">
    <source>
        <dbReference type="Pfam" id="PF04717"/>
    </source>
</evidence>
<dbReference type="SUPFAM" id="SSF69349">
    <property type="entry name" value="Phage fibre proteins"/>
    <property type="match status" value="1"/>
</dbReference>
<evidence type="ECO:0000313" key="6">
    <source>
        <dbReference type="EMBL" id="SFL64272.1"/>
    </source>
</evidence>
<gene>
    <name evidence="6" type="ORF">SAMN02982985_00927</name>
</gene>
<dbReference type="InterPro" id="IPR006533">
    <property type="entry name" value="T6SS_Vgr_RhsGE"/>
</dbReference>
<dbReference type="InterPro" id="IPR028244">
    <property type="entry name" value="T6SS_Rhs_Vgr_dom"/>
</dbReference>
<evidence type="ECO:0000256" key="2">
    <source>
        <dbReference type="SAM" id="MobiDB-lite"/>
    </source>
</evidence>
<evidence type="ECO:0000313" key="7">
    <source>
        <dbReference type="Proteomes" id="UP000199470"/>
    </source>
</evidence>
<feature type="domain" description="Gp5/Type VI secretion system Vgr protein OB-fold" evidence="3">
    <location>
        <begin position="494"/>
        <end position="550"/>
    </location>
</feature>
<evidence type="ECO:0000256" key="1">
    <source>
        <dbReference type="ARBA" id="ARBA00005558"/>
    </source>
</evidence>
<sequence length="939" mass="101284">MEGDFDFLSFLRSAKSLTVENRPLRMRLAHPTGIVDDVLLPQRIVGCESMCGGLDYRIDCVATDATLELKQFITLPVELQLVTDRGELHKICGIVTEVRAGHSDGGLATYQLTMRDAMALLEQRVNTRVFRRMNEIDIIEVLFSEWRQKCGVFAAAFDIEIDQLIATRQYPRREFTKQHNEDDASFIRRLMKRRGISWFFRAGQAAGRPASTAGETPVHTLILFDDASRLQENSAGTMRFHRNAATEQRDSVTAWSAVRTLQAAGVSRHSWDHLNPKGTQFMTANVRSTVNQGDYGNAVAACIDDYFVDAPHVGDDHEDQVALGRLQLQRHDLLTKCFYAESGVRDLRVGESNALSGHPEIDTHPQAEREFVVIELHVAAENNLSSALDGTVRTLLERNRWDGDNIFSELAARRKGQDGAVRYSNRFTCVRSGIAIVPAYDPRVDLPRTEIETATVVGPPGEEIYCDELGRIKVRFPGTRPEDHQHADGAGAADTDADSAWVRDASNWAGPGPGSESQTGTRKLPRVGTEALIAYLGGDPDKPIILGQLYNRDAPPPGLGSYGGLPASKYQSGIQSCEVHGKRVNQLRLDDTPGQISVQLASEHAVSELNLGYLTRPRVDGEGTPRGEGAELRSDEAVAVRGAKGLLLSADAYAGAQGALLDRAEMVGVIEVLRSVTEQLATFAAKHAGDAADSQHLAQLIDKLKTWDRGSNVDGGAGAGGGAAILAASAPAGVVVASQENLALGAANKIDLLCGGDTQLSTGRRLLMRATEGISLFALRLGMKLIAATGSISVQAQDGNIEVTTGKRIKLIAVEGIDIEAPEVKIVTKGARADYGGGKVTHQCTGDFAIKSARFVHSRGGDGNPAGVQFPSSLLETDDKVMLFNPQTGRPVKGRPYTLTQEGGKTVTGVTDESGHTNHLSSDMLDEVGVSFHPPKDAS</sequence>
<dbReference type="InterPro" id="IPR006531">
    <property type="entry name" value="Gp5/Vgr_OB"/>
</dbReference>
<organism evidence="6 7">
    <name type="scientific">Rugamonas rubra</name>
    <dbReference type="NCBI Taxonomy" id="758825"/>
    <lineage>
        <taxon>Bacteria</taxon>
        <taxon>Pseudomonadati</taxon>
        <taxon>Pseudomonadota</taxon>
        <taxon>Betaproteobacteria</taxon>
        <taxon>Burkholderiales</taxon>
        <taxon>Oxalobacteraceae</taxon>
        <taxon>Telluria group</taxon>
        <taxon>Rugamonas</taxon>
    </lineage>
</organism>
<evidence type="ECO:0000259" key="4">
    <source>
        <dbReference type="Pfam" id="PF10106"/>
    </source>
</evidence>
<dbReference type="AlphaFoldDB" id="A0A1I4JCG1"/>
<accession>A0A1I4JCG1</accession>
<dbReference type="OrthoDB" id="1907165at2"/>
<dbReference type="InterPro" id="IPR037026">
    <property type="entry name" value="Vgr_OB-fold_dom_sf"/>
</dbReference>
<dbReference type="Gene3D" id="4.10.220.110">
    <property type="match status" value="1"/>
</dbReference>
<dbReference type="Pfam" id="PF05954">
    <property type="entry name" value="Phage_GPD"/>
    <property type="match status" value="1"/>
</dbReference>
<dbReference type="InterPro" id="IPR018769">
    <property type="entry name" value="VgrG2_DUF2345"/>
</dbReference>
<dbReference type="Pfam" id="PF10106">
    <property type="entry name" value="DUF2345"/>
    <property type="match status" value="1"/>
</dbReference>
<name>A0A1I4JCG1_9BURK</name>
<keyword evidence="7" id="KW-1185">Reference proteome</keyword>
<comment type="similarity">
    <text evidence="1">Belongs to the VgrG protein family.</text>
</comment>
<feature type="domain" description="Putative type VI secretion system Rhs element associated Vgr" evidence="5">
    <location>
        <begin position="578"/>
        <end position="684"/>
    </location>
</feature>
<dbReference type="NCBIfam" id="TIGR03361">
    <property type="entry name" value="VI_Rhs_Vgr"/>
    <property type="match status" value="1"/>
</dbReference>
<dbReference type="SUPFAM" id="SSF69279">
    <property type="entry name" value="Phage tail proteins"/>
    <property type="match status" value="2"/>
</dbReference>
<protein>
    <submittedName>
        <fullName evidence="6">Type VI secretion system secreted protein VgrG</fullName>
    </submittedName>
</protein>
<dbReference type="Gene3D" id="3.55.50.10">
    <property type="entry name" value="Baseplate protein-like domains"/>
    <property type="match status" value="1"/>
</dbReference>
<dbReference type="Gene3D" id="2.40.50.230">
    <property type="entry name" value="Gp5 N-terminal domain"/>
    <property type="match status" value="1"/>
</dbReference>
<feature type="region of interest" description="Disordered" evidence="2">
    <location>
        <begin position="888"/>
        <end position="939"/>
    </location>
</feature>
<dbReference type="Gene3D" id="2.30.110.50">
    <property type="match status" value="1"/>
</dbReference>